<accession>A0AAW1YS06</accession>
<organism evidence="2 3">
    <name type="scientific">Rubus argutus</name>
    <name type="common">Southern blackberry</name>
    <dbReference type="NCBI Taxonomy" id="59490"/>
    <lineage>
        <taxon>Eukaryota</taxon>
        <taxon>Viridiplantae</taxon>
        <taxon>Streptophyta</taxon>
        <taxon>Embryophyta</taxon>
        <taxon>Tracheophyta</taxon>
        <taxon>Spermatophyta</taxon>
        <taxon>Magnoliopsida</taxon>
        <taxon>eudicotyledons</taxon>
        <taxon>Gunneridae</taxon>
        <taxon>Pentapetalae</taxon>
        <taxon>rosids</taxon>
        <taxon>fabids</taxon>
        <taxon>Rosales</taxon>
        <taxon>Rosaceae</taxon>
        <taxon>Rosoideae</taxon>
        <taxon>Rosoideae incertae sedis</taxon>
        <taxon>Rubus</taxon>
    </lineage>
</organism>
<sequence length="150" mass="16334">MNTGRKGEEEICAQPCSTPPLPWCSIQGGYAAVPIASSLLCQHRLRASITVAAHGTINQICKLKKKKWLKLLPVSPDPISSNPCPSRVAPSSPPLTRPRLQSPLPVADFLKAIIMAAQQYHRLPSQPVVVFITQAITTNHPRHGYTKTAK</sequence>
<dbReference type="AlphaFoldDB" id="A0AAW1YS06"/>
<dbReference type="EMBL" id="JBEDUW010000001">
    <property type="protein sequence ID" value="KAK9951250.1"/>
    <property type="molecule type" value="Genomic_DNA"/>
</dbReference>
<dbReference type="Proteomes" id="UP001457282">
    <property type="component" value="Unassembled WGS sequence"/>
</dbReference>
<comment type="caution">
    <text evidence="2">The sequence shown here is derived from an EMBL/GenBank/DDBJ whole genome shotgun (WGS) entry which is preliminary data.</text>
</comment>
<keyword evidence="3" id="KW-1185">Reference proteome</keyword>
<protein>
    <submittedName>
        <fullName evidence="2">Uncharacterized protein</fullName>
    </submittedName>
</protein>
<evidence type="ECO:0000313" key="1">
    <source>
        <dbReference type="EMBL" id="KAK9951249.1"/>
    </source>
</evidence>
<evidence type="ECO:0000313" key="3">
    <source>
        <dbReference type="Proteomes" id="UP001457282"/>
    </source>
</evidence>
<proteinExistence type="predicted"/>
<gene>
    <name evidence="1" type="ORF">M0R45_006706</name>
    <name evidence="2" type="ORF">M0R45_006707</name>
</gene>
<evidence type="ECO:0000313" key="2">
    <source>
        <dbReference type="EMBL" id="KAK9951250.1"/>
    </source>
</evidence>
<name>A0AAW1YS06_RUBAR</name>
<reference evidence="2 3" key="1">
    <citation type="journal article" date="2023" name="G3 (Bethesda)">
        <title>A chromosome-length genome assembly and annotation of blackberry (Rubus argutus, cv. 'Hillquist').</title>
        <authorList>
            <person name="Bruna T."/>
            <person name="Aryal R."/>
            <person name="Dudchenko O."/>
            <person name="Sargent D.J."/>
            <person name="Mead D."/>
            <person name="Buti M."/>
            <person name="Cavallini A."/>
            <person name="Hytonen T."/>
            <person name="Andres J."/>
            <person name="Pham M."/>
            <person name="Weisz D."/>
            <person name="Mascagni F."/>
            <person name="Usai G."/>
            <person name="Natali L."/>
            <person name="Bassil N."/>
            <person name="Fernandez G.E."/>
            <person name="Lomsadze A."/>
            <person name="Armour M."/>
            <person name="Olukolu B."/>
            <person name="Poorten T."/>
            <person name="Britton C."/>
            <person name="Davik J."/>
            <person name="Ashrafi H."/>
            <person name="Aiden E.L."/>
            <person name="Borodovsky M."/>
            <person name="Worthington M."/>
        </authorList>
    </citation>
    <scope>NUCLEOTIDE SEQUENCE [LARGE SCALE GENOMIC DNA]</scope>
    <source>
        <strain evidence="2">PI 553951</strain>
    </source>
</reference>
<dbReference type="EMBL" id="JBEDUW010000001">
    <property type="protein sequence ID" value="KAK9951249.1"/>
    <property type="molecule type" value="Genomic_DNA"/>
</dbReference>